<reference evidence="6" key="1">
    <citation type="submission" date="2020-08" db="EMBL/GenBank/DDBJ databases">
        <title>Genome public.</title>
        <authorList>
            <person name="Liu C."/>
            <person name="Sun Q."/>
        </authorList>
    </citation>
    <scope>NUCLEOTIDE SEQUENCE</scope>
    <source>
        <strain evidence="6">NSJ-63</strain>
    </source>
</reference>
<dbReference type="RefSeq" id="WP_178620897.1">
    <property type="nucleotide sequence ID" value="NZ_JACRSS010000003.1"/>
</dbReference>
<evidence type="ECO:0000313" key="7">
    <source>
        <dbReference type="Proteomes" id="UP000617951"/>
    </source>
</evidence>
<evidence type="ECO:0000256" key="4">
    <source>
        <dbReference type="ARBA" id="ARBA00023136"/>
    </source>
</evidence>
<dbReference type="AlphaFoldDB" id="A0A926DJ68"/>
<comment type="caution">
    <text evidence="6">The sequence shown here is derived from an EMBL/GenBank/DDBJ whole genome shotgun (WGS) entry which is preliminary data.</text>
</comment>
<protein>
    <recommendedName>
        <fullName evidence="8">Sporulation protein YtaF</fullName>
    </recommendedName>
</protein>
<proteinExistence type="predicted"/>
<feature type="transmembrane region" description="Helical" evidence="5">
    <location>
        <begin position="66"/>
        <end position="86"/>
    </location>
</feature>
<evidence type="ECO:0000256" key="2">
    <source>
        <dbReference type="ARBA" id="ARBA00022692"/>
    </source>
</evidence>
<keyword evidence="3 5" id="KW-1133">Transmembrane helix</keyword>
<feature type="transmembrane region" description="Helical" evidence="5">
    <location>
        <begin position="164"/>
        <end position="182"/>
    </location>
</feature>
<evidence type="ECO:0000313" key="6">
    <source>
        <dbReference type="EMBL" id="MBC8538734.1"/>
    </source>
</evidence>
<feature type="transmembrane region" description="Helical" evidence="5">
    <location>
        <begin position="107"/>
        <end position="126"/>
    </location>
</feature>
<evidence type="ECO:0000256" key="1">
    <source>
        <dbReference type="ARBA" id="ARBA00022475"/>
    </source>
</evidence>
<keyword evidence="4 5" id="KW-0472">Membrane</keyword>
<name>A0A926DJ68_9FIRM</name>
<gene>
    <name evidence="6" type="ORF">H8693_07275</name>
</gene>
<dbReference type="InterPro" id="IPR003810">
    <property type="entry name" value="Mntp/YtaF"/>
</dbReference>
<keyword evidence="7" id="KW-1185">Reference proteome</keyword>
<evidence type="ECO:0008006" key="8">
    <source>
        <dbReference type="Google" id="ProtNLM"/>
    </source>
</evidence>
<dbReference type="EMBL" id="JACRSS010000003">
    <property type="protein sequence ID" value="MBC8538734.1"/>
    <property type="molecule type" value="Genomic_DNA"/>
</dbReference>
<feature type="transmembrane region" description="Helical" evidence="5">
    <location>
        <begin position="6"/>
        <end position="26"/>
    </location>
</feature>
<feature type="transmembrane region" description="Helical" evidence="5">
    <location>
        <begin position="38"/>
        <end position="60"/>
    </location>
</feature>
<evidence type="ECO:0000256" key="5">
    <source>
        <dbReference type="SAM" id="Phobius"/>
    </source>
</evidence>
<organism evidence="6 7">
    <name type="scientific">Guopingia tenuis</name>
    <dbReference type="NCBI Taxonomy" id="2763656"/>
    <lineage>
        <taxon>Bacteria</taxon>
        <taxon>Bacillati</taxon>
        <taxon>Bacillota</taxon>
        <taxon>Clostridia</taxon>
        <taxon>Christensenellales</taxon>
        <taxon>Christensenellaceae</taxon>
        <taxon>Guopingia</taxon>
    </lineage>
</organism>
<dbReference type="PANTHER" id="PTHR35529:SF2">
    <property type="entry name" value="SPORULATION PROTEIN YTAF-RELATED"/>
    <property type="match status" value="1"/>
</dbReference>
<dbReference type="Proteomes" id="UP000617951">
    <property type="component" value="Unassembled WGS sequence"/>
</dbReference>
<evidence type="ECO:0000256" key="3">
    <source>
        <dbReference type="ARBA" id="ARBA00022989"/>
    </source>
</evidence>
<feature type="transmembrane region" description="Helical" evidence="5">
    <location>
        <begin position="132"/>
        <end position="152"/>
    </location>
</feature>
<keyword evidence="2 5" id="KW-0812">Transmembrane</keyword>
<accession>A0A926DJ68</accession>
<sequence length="183" mass="18405">MDILSVLLIGVATNLDNLLIGAALGLRRRHISWMNNLLIALCSGAAALVCCSLSSLLAGLGRLPAIFGGSLLILLGVLSLLPAKGAPAEEKIMQAGAPAKLSPGESLMLGVALALNCLAAAFGVGMSGLSPLLVGLFVGGFSFLSVGIGNVLGLTTGKKLNGRLLSLLSAIAMMGLGLLQIFT</sequence>
<dbReference type="PANTHER" id="PTHR35529">
    <property type="entry name" value="MANGANESE EFFLUX PUMP MNTP-RELATED"/>
    <property type="match status" value="1"/>
</dbReference>
<keyword evidence="1" id="KW-1003">Cell membrane</keyword>